<gene>
    <name evidence="1" type="ORF">EB796_024072</name>
</gene>
<accession>A0A7J7IVY0</accession>
<dbReference type="Proteomes" id="UP000593567">
    <property type="component" value="Unassembled WGS sequence"/>
</dbReference>
<comment type="caution">
    <text evidence="1">The sequence shown here is derived from an EMBL/GenBank/DDBJ whole genome shotgun (WGS) entry which is preliminary data.</text>
</comment>
<protein>
    <submittedName>
        <fullName evidence="1">Uncharacterized protein</fullName>
    </submittedName>
</protein>
<sequence length="72" mass="8005">MGYYVIPRDAQGSDLQGKGNKLGDVVNIIYTKISAVQTCTRKISKSAFNCKVIAILQNLASYEKDFFDKLTL</sequence>
<dbReference type="EMBL" id="VXIV02003375">
    <property type="protein sequence ID" value="KAF6017591.1"/>
    <property type="molecule type" value="Genomic_DNA"/>
</dbReference>
<evidence type="ECO:0000313" key="1">
    <source>
        <dbReference type="EMBL" id="KAF6017591.1"/>
    </source>
</evidence>
<proteinExistence type="predicted"/>
<evidence type="ECO:0000313" key="2">
    <source>
        <dbReference type="Proteomes" id="UP000593567"/>
    </source>
</evidence>
<name>A0A7J7IVY0_BUGNE</name>
<reference evidence="1" key="1">
    <citation type="submission" date="2020-06" db="EMBL/GenBank/DDBJ databases">
        <title>Draft genome of Bugula neritina, a colonial animal packing powerful symbionts and potential medicines.</title>
        <authorList>
            <person name="Rayko M."/>
        </authorList>
    </citation>
    <scope>NUCLEOTIDE SEQUENCE [LARGE SCALE GENOMIC DNA]</scope>
    <source>
        <strain evidence="1">Kwan_BN1</strain>
    </source>
</reference>
<dbReference type="AlphaFoldDB" id="A0A7J7IVY0"/>
<organism evidence="1 2">
    <name type="scientific">Bugula neritina</name>
    <name type="common">Brown bryozoan</name>
    <name type="synonym">Sertularia neritina</name>
    <dbReference type="NCBI Taxonomy" id="10212"/>
    <lineage>
        <taxon>Eukaryota</taxon>
        <taxon>Metazoa</taxon>
        <taxon>Spiralia</taxon>
        <taxon>Lophotrochozoa</taxon>
        <taxon>Bryozoa</taxon>
        <taxon>Gymnolaemata</taxon>
        <taxon>Cheilostomatida</taxon>
        <taxon>Flustrina</taxon>
        <taxon>Buguloidea</taxon>
        <taxon>Bugulidae</taxon>
        <taxon>Bugula</taxon>
    </lineage>
</organism>
<keyword evidence="2" id="KW-1185">Reference proteome</keyword>